<keyword evidence="5" id="KW-1185">Reference proteome</keyword>
<evidence type="ECO:0000259" key="3">
    <source>
        <dbReference type="PROSITE" id="PS51186"/>
    </source>
</evidence>
<reference evidence="4 5" key="1">
    <citation type="submission" date="2022-11" db="EMBL/GenBank/DDBJ databases">
        <title>Minimal conservation of predation-associated metabolite biosynthetic gene clusters underscores biosynthetic potential of Myxococcota including descriptions for ten novel species: Archangium lansinium sp. nov., Myxococcus landrumus sp. nov., Nannocystis bai.</title>
        <authorList>
            <person name="Ahearne A."/>
            <person name="Stevens C."/>
            <person name="Dowd S."/>
        </authorList>
    </citation>
    <scope>NUCLEOTIDE SEQUENCE [LARGE SCALE GENOMIC DNA]</scope>
    <source>
        <strain evidence="4 5">RJM3</strain>
    </source>
</reference>
<evidence type="ECO:0000313" key="4">
    <source>
        <dbReference type="EMBL" id="MDC0740552.1"/>
    </source>
</evidence>
<dbReference type="InterPro" id="IPR016181">
    <property type="entry name" value="Acyl_CoA_acyltransferase"/>
</dbReference>
<sequence>MMFRDARREDVPTVVALLAADALGATRETAQGPLPEGYYRAFEAIERDPNNRLVVVEDGGVVLGCLQLTYIPGLSYQGGLRMLIEGVRVVESRRGEGVGRRMIQWAIEEARARGCRLVQLTTNKARTDAKRFYERLGFTASHEGMKLDLGTPPA</sequence>
<dbReference type="PANTHER" id="PTHR43877">
    <property type="entry name" value="AMINOALKYLPHOSPHONATE N-ACETYLTRANSFERASE-RELATED-RELATED"/>
    <property type="match status" value="1"/>
</dbReference>
<evidence type="ECO:0000256" key="2">
    <source>
        <dbReference type="ARBA" id="ARBA00023315"/>
    </source>
</evidence>
<dbReference type="CDD" id="cd04301">
    <property type="entry name" value="NAT_SF"/>
    <property type="match status" value="1"/>
</dbReference>
<name>A0ABT5EFF4_9BACT</name>
<feature type="domain" description="N-acetyltransferase" evidence="3">
    <location>
        <begin position="1"/>
        <end position="154"/>
    </location>
</feature>
<dbReference type="Pfam" id="PF00583">
    <property type="entry name" value="Acetyltransf_1"/>
    <property type="match status" value="1"/>
</dbReference>
<evidence type="ECO:0000313" key="5">
    <source>
        <dbReference type="Proteomes" id="UP001221411"/>
    </source>
</evidence>
<dbReference type="Gene3D" id="3.40.630.30">
    <property type="match status" value="1"/>
</dbReference>
<dbReference type="RefSeq" id="WP_271915753.1">
    <property type="nucleotide sequence ID" value="NZ_JAQNDO010000001.1"/>
</dbReference>
<evidence type="ECO:0000256" key="1">
    <source>
        <dbReference type="ARBA" id="ARBA00022679"/>
    </source>
</evidence>
<gene>
    <name evidence="4" type="ORF">POL67_04290</name>
</gene>
<proteinExistence type="predicted"/>
<keyword evidence="2" id="KW-0012">Acyltransferase</keyword>
<dbReference type="InterPro" id="IPR050832">
    <property type="entry name" value="Bact_Acetyltransf"/>
</dbReference>
<accession>A0ABT5EFF4</accession>
<dbReference type="InterPro" id="IPR000182">
    <property type="entry name" value="GNAT_dom"/>
</dbReference>
<keyword evidence="1" id="KW-0808">Transferase</keyword>
<comment type="caution">
    <text evidence="4">The sequence shown here is derived from an EMBL/GenBank/DDBJ whole genome shotgun (WGS) entry which is preliminary data.</text>
</comment>
<dbReference type="EMBL" id="JAQNDO010000001">
    <property type="protein sequence ID" value="MDC0740552.1"/>
    <property type="molecule type" value="Genomic_DNA"/>
</dbReference>
<dbReference type="PROSITE" id="PS51186">
    <property type="entry name" value="GNAT"/>
    <property type="match status" value="1"/>
</dbReference>
<organism evidence="4 5">
    <name type="scientific">Polyangium mundeleinium</name>
    <dbReference type="NCBI Taxonomy" id="2995306"/>
    <lineage>
        <taxon>Bacteria</taxon>
        <taxon>Pseudomonadati</taxon>
        <taxon>Myxococcota</taxon>
        <taxon>Polyangia</taxon>
        <taxon>Polyangiales</taxon>
        <taxon>Polyangiaceae</taxon>
        <taxon>Polyangium</taxon>
    </lineage>
</organism>
<dbReference type="Proteomes" id="UP001221411">
    <property type="component" value="Unassembled WGS sequence"/>
</dbReference>
<protein>
    <submittedName>
        <fullName evidence="4">GNAT family N-acetyltransferase</fullName>
    </submittedName>
</protein>
<dbReference type="SUPFAM" id="SSF55729">
    <property type="entry name" value="Acyl-CoA N-acyltransferases (Nat)"/>
    <property type="match status" value="1"/>
</dbReference>